<reference evidence="2" key="1">
    <citation type="submission" date="2017-10" db="EMBL/GenBank/DDBJ databases">
        <title>Kefir isolates.</title>
        <authorList>
            <person name="Kim Y."/>
            <person name="Blasche S."/>
        </authorList>
    </citation>
    <scope>NUCLEOTIDE SEQUENCE [LARGE SCALE GENOMIC DNA]</scope>
    <source>
        <strain evidence="2">OG2-2</strain>
    </source>
</reference>
<dbReference type="Proteomes" id="UP000219947">
    <property type="component" value="Unassembled WGS sequence"/>
</dbReference>
<dbReference type="EMBL" id="PDEV01000003">
    <property type="protein sequence ID" value="PEN15963.1"/>
    <property type="molecule type" value="Genomic_DNA"/>
</dbReference>
<evidence type="ECO:0000313" key="2">
    <source>
        <dbReference type="EMBL" id="PEN15963.1"/>
    </source>
</evidence>
<dbReference type="RefSeq" id="WP_048779586.1">
    <property type="nucleotide sequence ID" value="NZ_CBDEMR010000021.1"/>
</dbReference>
<evidence type="ECO:0000313" key="3">
    <source>
        <dbReference type="Proteomes" id="UP000219947"/>
    </source>
</evidence>
<proteinExistence type="predicted"/>
<feature type="transmembrane region" description="Helical" evidence="1">
    <location>
        <begin position="40"/>
        <end position="59"/>
    </location>
</feature>
<feature type="transmembrane region" description="Helical" evidence="1">
    <location>
        <begin position="65"/>
        <end position="85"/>
    </location>
</feature>
<evidence type="ECO:0008006" key="4">
    <source>
        <dbReference type="Google" id="ProtNLM"/>
    </source>
</evidence>
<comment type="caution">
    <text evidence="2">The sequence shown here is derived from an EMBL/GenBank/DDBJ whole genome shotgun (WGS) entry which is preliminary data.</text>
</comment>
<feature type="transmembrane region" description="Helical" evidence="1">
    <location>
        <begin position="179"/>
        <end position="200"/>
    </location>
</feature>
<feature type="transmembrane region" description="Helical" evidence="1">
    <location>
        <begin position="122"/>
        <end position="143"/>
    </location>
</feature>
<name>A0A2A8D588_9MICC</name>
<keyword evidence="1" id="KW-0472">Membrane</keyword>
<feature type="transmembrane region" description="Helical" evidence="1">
    <location>
        <begin position="97"/>
        <end position="116"/>
    </location>
</feature>
<evidence type="ECO:0000256" key="1">
    <source>
        <dbReference type="SAM" id="Phobius"/>
    </source>
</evidence>
<accession>A0A5F0M034</accession>
<feature type="transmembrane region" description="Helical" evidence="1">
    <location>
        <begin position="155"/>
        <end position="173"/>
    </location>
</feature>
<accession>A0A2A8D588</accession>
<dbReference type="AlphaFoldDB" id="A0A2A8D588"/>
<sequence>MRNFRVLHGILVHVSTKPSASTPPPSGKVPRAVGTAQGRASLMLHALIYLIFGIITVFVQTPDNVFTKILLGLWMLALGTSHALTARGMHYGPATSASLSSTALVQAASGALLVIMPDTLALIILAVCAGSGLPGLIKLLLGMRYRSAVAVWRDWVLEGGVLLAVALILPFVGEIGAKATLGVPGGGALIIGVFLLVGSLGPNEKAGADRTKP</sequence>
<keyword evidence="3" id="KW-1185">Reference proteome</keyword>
<protein>
    <recommendedName>
        <fullName evidence="4">DUF308 domain-containing protein</fullName>
    </recommendedName>
</protein>
<organism evidence="2 3">
    <name type="scientific">Rothia dentocariosa</name>
    <dbReference type="NCBI Taxonomy" id="2047"/>
    <lineage>
        <taxon>Bacteria</taxon>
        <taxon>Bacillati</taxon>
        <taxon>Actinomycetota</taxon>
        <taxon>Actinomycetes</taxon>
        <taxon>Micrococcales</taxon>
        <taxon>Micrococcaceae</taxon>
        <taxon>Rothia</taxon>
    </lineage>
</organism>
<keyword evidence="1" id="KW-0812">Transmembrane</keyword>
<gene>
    <name evidence="2" type="ORF">CRM92_07660</name>
</gene>
<keyword evidence="1" id="KW-1133">Transmembrane helix</keyword>